<dbReference type="GeneID" id="63824032"/>
<sequence length="189" mass="21518">MAVMGSDSVMKPTTPTMLTMFDTPTCNDSPSFADISIQEHEPYSNAGGNKQATGMDVKSVFDSSSTDDFYHDAEDECNDVAHKNTREYPTRSRAHHSWDEKKEMVHQFWRKIVDKVMRVINEHNAAHLTLEFARTEVEYVLIYRFTPLGILMMMFGLSFTTIGLMIGAHELTSYMPYDVRLALRMTSAS</sequence>
<keyword evidence="3" id="KW-1185">Reference proteome</keyword>
<evidence type="ECO:0000313" key="3">
    <source>
        <dbReference type="Proteomes" id="UP000076871"/>
    </source>
</evidence>
<name>A0A165EJ89_9APHY</name>
<dbReference type="EMBL" id="KV427620">
    <property type="protein sequence ID" value="KZT07165.1"/>
    <property type="molecule type" value="Genomic_DNA"/>
</dbReference>
<organism evidence="2 3">
    <name type="scientific">Laetiporus sulphureus 93-53</name>
    <dbReference type="NCBI Taxonomy" id="1314785"/>
    <lineage>
        <taxon>Eukaryota</taxon>
        <taxon>Fungi</taxon>
        <taxon>Dikarya</taxon>
        <taxon>Basidiomycota</taxon>
        <taxon>Agaricomycotina</taxon>
        <taxon>Agaricomycetes</taxon>
        <taxon>Polyporales</taxon>
        <taxon>Laetiporus</taxon>
    </lineage>
</organism>
<gene>
    <name evidence="2" type="ORF">LAESUDRAFT_713671</name>
</gene>
<accession>A0A165EJ89</accession>
<dbReference type="Proteomes" id="UP000076871">
    <property type="component" value="Unassembled WGS sequence"/>
</dbReference>
<evidence type="ECO:0000313" key="2">
    <source>
        <dbReference type="EMBL" id="KZT07165.1"/>
    </source>
</evidence>
<keyword evidence="1" id="KW-0812">Transmembrane</keyword>
<keyword evidence="1" id="KW-1133">Transmembrane helix</keyword>
<reference evidence="2 3" key="1">
    <citation type="journal article" date="2016" name="Mol. Biol. Evol.">
        <title>Comparative Genomics of Early-Diverging Mushroom-Forming Fungi Provides Insights into the Origins of Lignocellulose Decay Capabilities.</title>
        <authorList>
            <person name="Nagy L.G."/>
            <person name="Riley R."/>
            <person name="Tritt A."/>
            <person name="Adam C."/>
            <person name="Daum C."/>
            <person name="Floudas D."/>
            <person name="Sun H."/>
            <person name="Yadav J.S."/>
            <person name="Pangilinan J."/>
            <person name="Larsson K.H."/>
            <person name="Matsuura K."/>
            <person name="Barry K."/>
            <person name="Labutti K."/>
            <person name="Kuo R."/>
            <person name="Ohm R.A."/>
            <person name="Bhattacharya S.S."/>
            <person name="Shirouzu T."/>
            <person name="Yoshinaga Y."/>
            <person name="Martin F.M."/>
            <person name="Grigoriev I.V."/>
            <person name="Hibbett D.S."/>
        </authorList>
    </citation>
    <scope>NUCLEOTIDE SEQUENCE [LARGE SCALE GENOMIC DNA]</scope>
    <source>
        <strain evidence="2 3">93-53</strain>
    </source>
</reference>
<keyword evidence="1" id="KW-0472">Membrane</keyword>
<dbReference type="AlphaFoldDB" id="A0A165EJ89"/>
<dbReference type="RefSeq" id="XP_040764905.1">
    <property type="nucleotide sequence ID" value="XM_040907003.1"/>
</dbReference>
<dbReference type="InParanoid" id="A0A165EJ89"/>
<protein>
    <submittedName>
        <fullName evidence="2">Uncharacterized protein</fullName>
    </submittedName>
</protein>
<feature type="transmembrane region" description="Helical" evidence="1">
    <location>
        <begin position="148"/>
        <end position="168"/>
    </location>
</feature>
<evidence type="ECO:0000256" key="1">
    <source>
        <dbReference type="SAM" id="Phobius"/>
    </source>
</evidence>
<proteinExistence type="predicted"/>